<organism evidence="1">
    <name type="scientific">Erythrolobus australicus</name>
    <dbReference type="NCBI Taxonomy" id="1077150"/>
    <lineage>
        <taxon>Eukaryota</taxon>
        <taxon>Rhodophyta</taxon>
        <taxon>Bangiophyceae</taxon>
        <taxon>Porphyridiales</taxon>
        <taxon>Porphyridiaceae</taxon>
        <taxon>Erythrolobus</taxon>
    </lineage>
</organism>
<proteinExistence type="predicted"/>
<reference evidence="1" key="1">
    <citation type="submission" date="2021-01" db="EMBL/GenBank/DDBJ databases">
        <authorList>
            <person name="Corre E."/>
            <person name="Pelletier E."/>
            <person name="Niang G."/>
            <person name="Scheremetjew M."/>
            <person name="Finn R."/>
            <person name="Kale V."/>
            <person name="Holt S."/>
            <person name="Cochrane G."/>
            <person name="Meng A."/>
            <person name="Brown T."/>
            <person name="Cohen L."/>
        </authorList>
    </citation>
    <scope>NUCLEOTIDE SEQUENCE</scope>
    <source>
        <strain evidence="1">CCMP3124</strain>
    </source>
</reference>
<dbReference type="AlphaFoldDB" id="A0A7S1XHY3"/>
<sequence length="299" mass="32477">MMAGDQPTSYEEYMRARNAGRYQGGTMDEARKNMQAFLDGGGDMEFDGGDSGGGVVGDGNMDLEDQHNSTNMLRDGFAGYESSSGRTVESATVARNASAGANYFGRSTGYAETKIGQISEEDRKKKRMDNVRAQQLENWHNQRAIYDANRARGQGVSFGGAAVYDNRSFGSQLESQRNAMYSESSGRLDGDEWGAVQAGPGDDVVQTYEVRSGVGVAHVTEFKVKNKFSTFAPFRCAFTSDSHPAFTVSPESGTLNRSTGEPVNVVVRFRPMELMGGATATLVFETEDFKNVYTFVGST</sequence>
<evidence type="ECO:0000313" key="1">
    <source>
        <dbReference type="EMBL" id="CAD9238360.1"/>
    </source>
</evidence>
<accession>A0A7S1XHY3</accession>
<dbReference type="EMBL" id="HBGI01000125">
    <property type="protein sequence ID" value="CAD9238360.1"/>
    <property type="molecule type" value="Transcribed_RNA"/>
</dbReference>
<name>A0A7S1XHY3_9RHOD</name>
<dbReference type="Gene3D" id="2.60.40.10">
    <property type="entry name" value="Immunoglobulins"/>
    <property type="match status" value="1"/>
</dbReference>
<gene>
    <name evidence="1" type="ORF">EAUS1353_LOCUS89</name>
</gene>
<protein>
    <submittedName>
        <fullName evidence="1">Uncharacterized protein</fullName>
    </submittedName>
</protein>
<dbReference type="InterPro" id="IPR013783">
    <property type="entry name" value="Ig-like_fold"/>
</dbReference>